<dbReference type="SUPFAM" id="SSF53335">
    <property type="entry name" value="S-adenosyl-L-methionine-dependent methyltransferases"/>
    <property type="match status" value="1"/>
</dbReference>
<dbReference type="Pfam" id="PF00535">
    <property type="entry name" value="Glycos_transf_2"/>
    <property type="match status" value="1"/>
</dbReference>
<proteinExistence type="inferred from homology"/>
<comment type="caution">
    <text evidence="6">The sequence shown here is derived from an EMBL/GenBank/DDBJ whole genome shotgun (WGS) entry which is preliminary data.</text>
</comment>
<comment type="similarity">
    <text evidence="2">Belongs to the glycosyltransferase 2 family.</text>
</comment>
<dbReference type="SMART" id="SM00028">
    <property type="entry name" value="TPR"/>
    <property type="match status" value="2"/>
</dbReference>
<dbReference type="RefSeq" id="WP_167055141.1">
    <property type="nucleotide sequence ID" value="NZ_JAAOZR010000009.1"/>
</dbReference>
<accession>A0ABS4I5W7</accession>
<dbReference type="InterPro" id="IPR029044">
    <property type="entry name" value="Nucleotide-diphossugar_trans"/>
</dbReference>
<dbReference type="Gene3D" id="3.40.50.150">
    <property type="entry name" value="Vaccinia Virus protein VP39"/>
    <property type="match status" value="1"/>
</dbReference>
<dbReference type="InterPro" id="IPR011990">
    <property type="entry name" value="TPR-like_helical_dom_sf"/>
</dbReference>
<dbReference type="SUPFAM" id="SSF53448">
    <property type="entry name" value="Nucleotide-diphospho-sugar transferases"/>
    <property type="match status" value="1"/>
</dbReference>
<evidence type="ECO:0000256" key="1">
    <source>
        <dbReference type="ARBA" id="ARBA00004776"/>
    </source>
</evidence>
<dbReference type="InterPro" id="IPR019734">
    <property type="entry name" value="TPR_rpt"/>
</dbReference>
<gene>
    <name evidence="6" type="ORF">J2Z65_005056</name>
</gene>
<dbReference type="EMBL" id="JAGGKV010000016">
    <property type="protein sequence ID" value="MBP1965811.1"/>
    <property type="molecule type" value="Genomic_DNA"/>
</dbReference>
<keyword evidence="3" id="KW-0328">Glycosyltransferase</keyword>
<name>A0ABS4I5W7_9BACL</name>
<sequence>MKNNIESLINAGKLEDAKFLLAEFSGMGGMDWEIYSMNGVIAILENRLEEAETVLLEGIELYSHCFDLLYNLGYTYQVGNKTDLAISYYGRALEVAVDPEIKDQIRKSIQQLVENHAESKPLVSIVLLAYNHLDYTKLAVESIYKYTSHINFELITVNNGSSDGTREYFDSLPNKKKIHLDENVGPVNGFNIGMKAAEGKYTAAVCNDFIFTTRWLDNLLICIESDEKIGFVSPGSSNISNHQMIQGNYSNLEEMQRFAEQYNQSDASKWEERVRLLPCVLMVRTDLLKEIGYFDPEFYFGEFADDDISFRIRRAGYKLIFARDTFTYHFGSITTGVDQKENSSLEVSRKIFMEKHGIDSWNDANFDLNLVSSLDVTSNQESVSILGINSRCGGTPLQLKNKLNEHGLHNVSIDNFTEDRKYLIDLKTVSERSACGNVVDIKHLFADRKYDYIIFGEGIERCNSIEQTVADLVTLMKNDGQLVFKIRNGSNYIRVANLILGNVLSNENEPQVTYLNKEKFLSILIKHGLVIKSVIAVTQEVPSGDKEIIKYLAGVSTNQKEATESMLSTLDYIITATLS</sequence>
<evidence type="ECO:0000259" key="5">
    <source>
        <dbReference type="Pfam" id="PF00535"/>
    </source>
</evidence>
<comment type="pathway">
    <text evidence="1">Cell wall biogenesis; cell wall polysaccharide biosynthesis.</text>
</comment>
<evidence type="ECO:0000256" key="4">
    <source>
        <dbReference type="ARBA" id="ARBA00022679"/>
    </source>
</evidence>
<reference evidence="6 7" key="1">
    <citation type="submission" date="2021-03" db="EMBL/GenBank/DDBJ databases">
        <title>Genomic Encyclopedia of Type Strains, Phase IV (KMG-IV): sequencing the most valuable type-strain genomes for metagenomic binning, comparative biology and taxonomic classification.</title>
        <authorList>
            <person name="Goeker M."/>
        </authorList>
    </citation>
    <scope>NUCLEOTIDE SEQUENCE [LARGE SCALE GENOMIC DNA]</scope>
    <source>
        <strain evidence="6 7">DSM 24950</strain>
    </source>
</reference>
<protein>
    <submittedName>
        <fullName evidence="6">GT2 family glycosyltransferase</fullName>
    </submittedName>
</protein>
<dbReference type="PANTHER" id="PTHR43179">
    <property type="entry name" value="RHAMNOSYLTRANSFERASE WBBL"/>
    <property type="match status" value="1"/>
</dbReference>
<keyword evidence="7" id="KW-1185">Reference proteome</keyword>
<evidence type="ECO:0000313" key="6">
    <source>
        <dbReference type="EMBL" id="MBP1965811.1"/>
    </source>
</evidence>
<evidence type="ECO:0000256" key="2">
    <source>
        <dbReference type="ARBA" id="ARBA00006739"/>
    </source>
</evidence>
<dbReference type="SUPFAM" id="SSF48452">
    <property type="entry name" value="TPR-like"/>
    <property type="match status" value="1"/>
</dbReference>
<evidence type="ECO:0000313" key="7">
    <source>
        <dbReference type="Proteomes" id="UP001519344"/>
    </source>
</evidence>
<feature type="domain" description="Glycosyltransferase 2-like" evidence="5">
    <location>
        <begin position="124"/>
        <end position="231"/>
    </location>
</feature>
<evidence type="ECO:0000256" key="3">
    <source>
        <dbReference type="ARBA" id="ARBA00022676"/>
    </source>
</evidence>
<dbReference type="InterPro" id="IPR001173">
    <property type="entry name" value="Glyco_trans_2-like"/>
</dbReference>
<dbReference type="Gene3D" id="3.90.550.10">
    <property type="entry name" value="Spore Coat Polysaccharide Biosynthesis Protein SpsA, Chain A"/>
    <property type="match status" value="1"/>
</dbReference>
<dbReference type="Gene3D" id="1.25.40.10">
    <property type="entry name" value="Tetratricopeptide repeat domain"/>
    <property type="match status" value="1"/>
</dbReference>
<keyword evidence="4" id="KW-0808">Transferase</keyword>
<dbReference type="InterPro" id="IPR029063">
    <property type="entry name" value="SAM-dependent_MTases_sf"/>
</dbReference>
<dbReference type="PANTHER" id="PTHR43179:SF12">
    <property type="entry name" value="GALACTOFURANOSYLTRANSFERASE GLFT2"/>
    <property type="match status" value="1"/>
</dbReference>
<organism evidence="6 7">
    <name type="scientific">Paenibacillus aceris</name>
    <dbReference type="NCBI Taxonomy" id="869555"/>
    <lineage>
        <taxon>Bacteria</taxon>
        <taxon>Bacillati</taxon>
        <taxon>Bacillota</taxon>
        <taxon>Bacilli</taxon>
        <taxon>Bacillales</taxon>
        <taxon>Paenibacillaceae</taxon>
        <taxon>Paenibacillus</taxon>
    </lineage>
</organism>
<dbReference type="Proteomes" id="UP001519344">
    <property type="component" value="Unassembled WGS sequence"/>
</dbReference>